<protein>
    <submittedName>
        <fullName evidence="1">Uncharacterized protein</fullName>
    </submittedName>
</protein>
<evidence type="ECO:0000313" key="1">
    <source>
        <dbReference type="EMBL" id="QHT18967.1"/>
    </source>
</evidence>
<sequence>MAEKIDVEEIFKNATSDPTVFSTMDIQKLLESIENVKNDYLENKTMDSVTKEMRDAIHELKYPFEIEKIIVDRLMGYRLVEEVNELHMGKYIRWIRRPKYKHDINELTNGAIVTSVKFTDSGVIVGCKNGGNRFLQIKFDDCVIFQKMTTEEQLILMAYERLDIIEKY</sequence>
<reference evidence="1" key="1">
    <citation type="journal article" date="2020" name="Nature">
        <title>Giant virus diversity and host interactions through global metagenomics.</title>
        <authorList>
            <person name="Schulz F."/>
            <person name="Roux S."/>
            <person name="Paez-Espino D."/>
            <person name="Jungbluth S."/>
            <person name="Walsh D.A."/>
            <person name="Denef V.J."/>
            <person name="McMahon K.D."/>
            <person name="Konstantinidis K.T."/>
            <person name="Eloe-Fadrosh E.A."/>
            <person name="Kyrpides N.C."/>
            <person name="Woyke T."/>
        </authorList>
    </citation>
    <scope>NUCLEOTIDE SEQUENCE</scope>
    <source>
        <strain evidence="1">GVMAG-M-3300023174-49</strain>
    </source>
</reference>
<accession>A0A6C0DQS0</accession>
<name>A0A6C0DQS0_9ZZZZ</name>
<dbReference type="EMBL" id="MN739661">
    <property type="protein sequence ID" value="QHT18967.1"/>
    <property type="molecule type" value="Genomic_DNA"/>
</dbReference>
<dbReference type="AlphaFoldDB" id="A0A6C0DQS0"/>
<organism evidence="1">
    <name type="scientific">viral metagenome</name>
    <dbReference type="NCBI Taxonomy" id="1070528"/>
    <lineage>
        <taxon>unclassified sequences</taxon>
        <taxon>metagenomes</taxon>
        <taxon>organismal metagenomes</taxon>
    </lineage>
</organism>
<proteinExistence type="predicted"/>